<feature type="compositionally biased region" description="Low complexity" evidence="1">
    <location>
        <begin position="252"/>
        <end position="263"/>
    </location>
</feature>
<name>A0A6A6R3A2_9PEZI</name>
<feature type="region of interest" description="Disordered" evidence="1">
    <location>
        <begin position="172"/>
        <end position="210"/>
    </location>
</feature>
<evidence type="ECO:0000313" key="2">
    <source>
        <dbReference type="EMBL" id="KAF2498832.1"/>
    </source>
</evidence>
<protein>
    <submittedName>
        <fullName evidence="2">Uncharacterized protein</fullName>
    </submittedName>
</protein>
<feature type="compositionally biased region" description="Basic and acidic residues" evidence="1">
    <location>
        <begin position="312"/>
        <end position="323"/>
    </location>
</feature>
<sequence>MPSLKDINCSVELAGTYEKLHEYGVSYSDGVVEAFIPVPTIPKPFTVHLTTSGYVAPGLAMFVYIDGVYQCNRNRQGLIIPDGTRPIDRTLVDFRVRQKEETRSSGKFVGREWSFEKLNVGKRLRFAGLPSSGLTPPVSADEAPDIPPDVLYAVGTIEVIVLRCTGDVFADSPDQLPRLSKPAPVDPAPKGKKAVTTTKKVPPAKSDTSSSIGGLFGLFDGACDTPPRSYQFLDGSGDDWGPSYDSRRGSRSGKSSSHSPHSPLDIPDTYSPEWRHESNDELSDKISTLVSNLRSRHHSPEDARRRRPSTQDQHDEASWVDERPHPKYFRHSRQTHGMRKHVHFGADLCNLISSSLVDSLLTMTCSLRTIR</sequence>
<dbReference type="OrthoDB" id="5423516at2759"/>
<proteinExistence type="predicted"/>
<feature type="compositionally biased region" description="Basic and acidic residues" evidence="1">
    <location>
        <begin position="273"/>
        <end position="284"/>
    </location>
</feature>
<dbReference type="EMBL" id="MU004185">
    <property type="protein sequence ID" value="KAF2498832.1"/>
    <property type="molecule type" value="Genomic_DNA"/>
</dbReference>
<organism evidence="2 3">
    <name type="scientific">Lophium mytilinum</name>
    <dbReference type="NCBI Taxonomy" id="390894"/>
    <lineage>
        <taxon>Eukaryota</taxon>
        <taxon>Fungi</taxon>
        <taxon>Dikarya</taxon>
        <taxon>Ascomycota</taxon>
        <taxon>Pezizomycotina</taxon>
        <taxon>Dothideomycetes</taxon>
        <taxon>Pleosporomycetidae</taxon>
        <taxon>Mytilinidiales</taxon>
        <taxon>Mytilinidiaceae</taxon>
        <taxon>Lophium</taxon>
    </lineage>
</organism>
<feature type="region of interest" description="Disordered" evidence="1">
    <location>
        <begin position="229"/>
        <end position="323"/>
    </location>
</feature>
<keyword evidence="3" id="KW-1185">Reference proteome</keyword>
<accession>A0A6A6R3A2</accession>
<dbReference type="AlphaFoldDB" id="A0A6A6R3A2"/>
<feature type="compositionally biased region" description="Low complexity" evidence="1">
    <location>
        <begin position="194"/>
        <end position="205"/>
    </location>
</feature>
<evidence type="ECO:0000313" key="3">
    <source>
        <dbReference type="Proteomes" id="UP000799750"/>
    </source>
</evidence>
<dbReference type="Proteomes" id="UP000799750">
    <property type="component" value="Unassembled WGS sequence"/>
</dbReference>
<gene>
    <name evidence="2" type="ORF">BU16DRAFT_306270</name>
</gene>
<reference evidence="2" key="1">
    <citation type="journal article" date="2020" name="Stud. Mycol.">
        <title>101 Dothideomycetes genomes: a test case for predicting lifestyles and emergence of pathogens.</title>
        <authorList>
            <person name="Haridas S."/>
            <person name="Albert R."/>
            <person name="Binder M."/>
            <person name="Bloem J."/>
            <person name="Labutti K."/>
            <person name="Salamov A."/>
            <person name="Andreopoulos B."/>
            <person name="Baker S."/>
            <person name="Barry K."/>
            <person name="Bills G."/>
            <person name="Bluhm B."/>
            <person name="Cannon C."/>
            <person name="Castanera R."/>
            <person name="Culley D."/>
            <person name="Daum C."/>
            <person name="Ezra D."/>
            <person name="Gonzalez J."/>
            <person name="Henrissat B."/>
            <person name="Kuo A."/>
            <person name="Liang C."/>
            <person name="Lipzen A."/>
            <person name="Lutzoni F."/>
            <person name="Magnuson J."/>
            <person name="Mondo S."/>
            <person name="Nolan M."/>
            <person name="Ohm R."/>
            <person name="Pangilinan J."/>
            <person name="Park H.-J."/>
            <person name="Ramirez L."/>
            <person name="Alfaro M."/>
            <person name="Sun H."/>
            <person name="Tritt A."/>
            <person name="Yoshinaga Y."/>
            <person name="Zwiers L.-H."/>
            <person name="Turgeon B."/>
            <person name="Goodwin S."/>
            <person name="Spatafora J."/>
            <person name="Crous P."/>
            <person name="Grigoriev I."/>
        </authorList>
    </citation>
    <scope>NUCLEOTIDE SEQUENCE</scope>
    <source>
        <strain evidence="2">CBS 269.34</strain>
    </source>
</reference>
<evidence type="ECO:0000256" key="1">
    <source>
        <dbReference type="SAM" id="MobiDB-lite"/>
    </source>
</evidence>